<keyword evidence="2" id="KW-0472">Membrane</keyword>
<feature type="transmembrane region" description="Helical" evidence="2">
    <location>
        <begin position="7"/>
        <end position="31"/>
    </location>
</feature>
<accession>A0A089Q0E2</accession>
<dbReference type="OrthoDB" id="6241267at2"/>
<comment type="subcellular location">
    <subcellularLocation>
        <location evidence="1">Membrane</location>
        <topology evidence="1">Single-pass membrane protein</topology>
    </subcellularLocation>
</comment>
<keyword evidence="2" id="KW-1133">Transmembrane helix</keyword>
<evidence type="ECO:0000256" key="1">
    <source>
        <dbReference type="ARBA" id="ARBA00004167"/>
    </source>
</evidence>
<dbReference type="NCBIfam" id="TIGR02532">
    <property type="entry name" value="IV_pilin_GFxxxE"/>
    <property type="match status" value="1"/>
</dbReference>
<gene>
    <name evidence="3" type="ORF">JT31_16365</name>
</gene>
<evidence type="ECO:0000256" key="2">
    <source>
        <dbReference type="SAM" id="Phobius"/>
    </source>
</evidence>
<dbReference type="EMBL" id="CP009451">
    <property type="protein sequence ID" value="AIR06132.1"/>
    <property type="molecule type" value="Genomic_DNA"/>
</dbReference>
<dbReference type="SUPFAM" id="SSF54523">
    <property type="entry name" value="Pili subunits"/>
    <property type="match status" value="1"/>
</dbReference>
<dbReference type="InterPro" id="IPR045584">
    <property type="entry name" value="Pilin-like"/>
</dbReference>
<keyword evidence="2" id="KW-0812">Transmembrane</keyword>
<name>A0A089Q0E2_9ENTR</name>
<protein>
    <recommendedName>
        <fullName evidence="5">Prepilin-type cleavage/methylation domain-containing protein</fullName>
    </recommendedName>
</protein>
<dbReference type="AlphaFoldDB" id="A0A089Q0E2"/>
<dbReference type="RefSeq" id="WP_038479285.1">
    <property type="nucleotide sequence ID" value="NZ_CP009451.1"/>
</dbReference>
<dbReference type="Pfam" id="PF07963">
    <property type="entry name" value="N_methyl"/>
    <property type="match status" value="1"/>
</dbReference>
<dbReference type="KEGG" id="cnt:JT31_16365"/>
<evidence type="ECO:0008006" key="5">
    <source>
        <dbReference type="Google" id="ProtNLM"/>
    </source>
</evidence>
<organism evidence="3 4">
    <name type="scientific">Cedecea neteri</name>
    <dbReference type="NCBI Taxonomy" id="158822"/>
    <lineage>
        <taxon>Bacteria</taxon>
        <taxon>Pseudomonadati</taxon>
        <taxon>Pseudomonadota</taxon>
        <taxon>Gammaproteobacteria</taxon>
        <taxon>Enterobacterales</taxon>
        <taxon>Enterobacteriaceae</taxon>
        <taxon>Cedecea</taxon>
    </lineage>
</organism>
<reference evidence="3 4" key="1">
    <citation type="submission" date="2014-09" db="EMBL/GenBank/DDBJ databases">
        <title>Cedecea neteri SSMD04 Genome Sequencing.</title>
        <authorList>
            <person name="Tan J.-Y."/>
        </authorList>
    </citation>
    <scope>NUCLEOTIDE SEQUENCE [LARGE SCALE GENOMIC DNA]</scope>
    <source>
        <strain evidence="3 4">SSMD04</strain>
    </source>
</reference>
<dbReference type="Proteomes" id="UP000029481">
    <property type="component" value="Chromosome"/>
</dbReference>
<evidence type="ECO:0000313" key="3">
    <source>
        <dbReference type="EMBL" id="AIR06132.1"/>
    </source>
</evidence>
<dbReference type="NCBIfam" id="NF007800">
    <property type="entry name" value="PRK10506.1"/>
    <property type="match status" value="1"/>
</dbReference>
<proteinExistence type="predicted"/>
<sequence>MNINQRGFSVIELMVVIAIVAALSAGGLHGWHQWQQKVQLWQTAQRLSHFLSGLRNDANWNNQTHLLALHQSGKSWCLASRAASENCSSNPRLAFMPEFDDIIVEDMTAGLGFYGVRSTAWPGHIVLKSQAGRWRVTVSVWGRTRLCELSGGKPC</sequence>
<dbReference type="GO" id="GO:0016020">
    <property type="term" value="C:membrane"/>
    <property type="evidence" value="ECO:0007669"/>
    <property type="project" value="UniProtKB-SubCell"/>
</dbReference>
<dbReference type="InterPro" id="IPR012902">
    <property type="entry name" value="N_methyl_site"/>
</dbReference>
<evidence type="ECO:0000313" key="4">
    <source>
        <dbReference type="Proteomes" id="UP000029481"/>
    </source>
</evidence>
<keyword evidence="4" id="KW-1185">Reference proteome</keyword>